<accession>A0A1N7P9X6</accession>
<feature type="domain" description="PAS" evidence="5">
    <location>
        <begin position="60"/>
        <end position="121"/>
    </location>
</feature>
<gene>
    <name evidence="6" type="ORF">SAMN05421779_106178</name>
</gene>
<evidence type="ECO:0000313" key="6">
    <source>
        <dbReference type="EMBL" id="SIT07402.1"/>
    </source>
</evidence>
<dbReference type="Gene3D" id="1.10.287.130">
    <property type="match status" value="1"/>
</dbReference>
<dbReference type="Gene3D" id="3.30.450.20">
    <property type="entry name" value="PAS domain"/>
    <property type="match status" value="1"/>
</dbReference>
<dbReference type="InterPro" id="IPR005467">
    <property type="entry name" value="His_kinase_dom"/>
</dbReference>
<dbReference type="InterPro" id="IPR036097">
    <property type="entry name" value="HisK_dim/P_sf"/>
</dbReference>
<keyword evidence="3" id="KW-0597">Phosphoprotein</keyword>
<protein>
    <recommendedName>
        <fullName evidence="2">histidine kinase</fullName>
        <ecNumber evidence="2">2.7.13.3</ecNumber>
    </recommendedName>
</protein>
<dbReference type="InterPro" id="IPR003661">
    <property type="entry name" value="HisK_dim/P_dom"/>
</dbReference>
<dbReference type="SUPFAM" id="SSF55785">
    <property type="entry name" value="PYP-like sensor domain (PAS domain)"/>
    <property type="match status" value="1"/>
</dbReference>
<dbReference type="NCBIfam" id="TIGR00229">
    <property type="entry name" value="sensory_box"/>
    <property type="match status" value="1"/>
</dbReference>
<evidence type="ECO:0000256" key="3">
    <source>
        <dbReference type="ARBA" id="ARBA00022553"/>
    </source>
</evidence>
<keyword evidence="6" id="KW-0418">Kinase</keyword>
<dbReference type="AlphaFoldDB" id="A0A1N7P9X6"/>
<dbReference type="InterPro" id="IPR004358">
    <property type="entry name" value="Sig_transdc_His_kin-like_C"/>
</dbReference>
<dbReference type="GO" id="GO:0000155">
    <property type="term" value="F:phosphorelay sensor kinase activity"/>
    <property type="evidence" value="ECO:0007669"/>
    <property type="project" value="InterPro"/>
</dbReference>
<dbReference type="InterPro" id="IPR003594">
    <property type="entry name" value="HATPase_dom"/>
</dbReference>
<evidence type="ECO:0000259" key="4">
    <source>
        <dbReference type="PROSITE" id="PS50109"/>
    </source>
</evidence>
<dbReference type="SUPFAM" id="SSF47384">
    <property type="entry name" value="Homodimeric domain of signal transducing histidine kinase"/>
    <property type="match status" value="1"/>
</dbReference>
<reference evidence="6 7" key="1">
    <citation type="submission" date="2017-01" db="EMBL/GenBank/DDBJ databases">
        <authorList>
            <person name="Mah S.A."/>
            <person name="Swanson W.J."/>
            <person name="Moy G.W."/>
            <person name="Vacquier V.D."/>
        </authorList>
    </citation>
    <scope>NUCLEOTIDE SEQUENCE [LARGE SCALE GENOMIC DNA]</scope>
    <source>
        <strain evidence="6 7">DSM 11589</strain>
    </source>
</reference>
<dbReference type="SMART" id="SM00387">
    <property type="entry name" value="HATPase_c"/>
    <property type="match status" value="1"/>
</dbReference>
<comment type="catalytic activity">
    <reaction evidence="1">
        <text>ATP + protein L-histidine = ADP + protein N-phospho-L-histidine.</text>
        <dbReference type="EC" id="2.7.13.3"/>
    </reaction>
</comment>
<dbReference type="SMART" id="SM00388">
    <property type="entry name" value="HisKA"/>
    <property type="match status" value="1"/>
</dbReference>
<evidence type="ECO:0000256" key="1">
    <source>
        <dbReference type="ARBA" id="ARBA00000085"/>
    </source>
</evidence>
<dbReference type="EC" id="2.7.13.3" evidence="2"/>
<dbReference type="Pfam" id="PF08448">
    <property type="entry name" value="PAS_4"/>
    <property type="match status" value="1"/>
</dbReference>
<dbReference type="PANTHER" id="PTHR43065">
    <property type="entry name" value="SENSOR HISTIDINE KINASE"/>
    <property type="match status" value="1"/>
</dbReference>
<dbReference type="RefSeq" id="WP_076401487.1">
    <property type="nucleotide sequence ID" value="NZ_FTOA01000006.1"/>
</dbReference>
<evidence type="ECO:0000313" key="7">
    <source>
        <dbReference type="Proteomes" id="UP000185678"/>
    </source>
</evidence>
<dbReference type="PANTHER" id="PTHR43065:SF42">
    <property type="entry name" value="TWO-COMPONENT SENSOR PPRA"/>
    <property type="match status" value="1"/>
</dbReference>
<evidence type="ECO:0000256" key="2">
    <source>
        <dbReference type="ARBA" id="ARBA00012438"/>
    </source>
</evidence>
<evidence type="ECO:0000259" key="5">
    <source>
        <dbReference type="PROSITE" id="PS50112"/>
    </source>
</evidence>
<name>A0A1N7P9X6_9PROT</name>
<dbReference type="CDD" id="cd00082">
    <property type="entry name" value="HisKA"/>
    <property type="match status" value="1"/>
</dbReference>
<dbReference type="SUPFAM" id="SSF55874">
    <property type="entry name" value="ATPase domain of HSP90 chaperone/DNA topoisomerase II/histidine kinase"/>
    <property type="match status" value="1"/>
</dbReference>
<dbReference type="OrthoDB" id="226486at2"/>
<dbReference type="Proteomes" id="UP000185678">
    <property type="component" value="Unassembled WGS sequence"/>
</dbReference>
<dbReference type="PROSITE" id="PS50112">
    <property type="entry name" value="PAS"/>
    <property type="match status" value="1"/>
</dbReference>
<dbReference type="PRINTS" id="PR00344">
    <property type="entry name" value="BCTRLSENSOR"/>
</dbReference>
<dbReference type="InterPro" id="IPR035965">
    <property type="entry name" value="PAS-like_dom_sf"/>
</dbReference>
<dbReference type="SMART" id="SM00091">
    <property type="entry name" value="PAS"/>
    <property type="match status" value="1"/>
</dbReference>
<dbReference type="EMBL" id="FTOA01000006">
    <property type="protein sequence ID" value="SIT07402.1"/>
    <property type="molecule type" value="Genomic_DNA"/>
</dbReference>
<dbReference type="InterPro" id="IPR013656">
    <property type="entry name" value="PAS_4"/>
</dbReference>
<proteinExistence type="predicted"/>
<keyword evidence="7" id="KW-1185">Reference proteome</keyword>
<dbReference type="PROSITE" id="PS50109">
    <property type="entry name" value="HIS_KIN"/>
    <property type="match status" value="1"/>
</dbReference>
<dbReference type="STRING" id="80876.SAMN05421779_106178"/>
<dbReference type="InterPro" id="IPR036890">
    <property type="entry name" value="HATPase_C_sf"/>
</dbReference>
<keyword evidence="6" id="KW-0808">Transferase</keyword>
<dbReference type="CDD" id="cd00130">
    <property type="entry name" value="PAS"/>
    <property type="match status" value="1"/>
</dbReference>
<organism evidence="6 7">
    <name type="scientific">Insolitispirillum peregrinum</name>
    <dbReference type="NCBI Taxonomy" id="80876"/>
    <lineage>
        <taxon>Bacteria</taxon>
        <taxon>Pseudomonadati</taxon>
        <taxon>Pseudomonadota</taxon>
        <taxon>Alphaproteobacteria</taxon>
        <taxon>Rhodospirillales</taxon>
        <taxon>Novispirillaceae</taxon>
        <taxon>Insolitispirillum</taxon>
    </lineage>
</organism>
<dbReference type="Gene3D" id="3.30.565.10">
    <property type="entry name" value="Histidine kinase-like ATPase, C-terminal domain"/>
    <property type="match status" value="1"/>
</dbReference>
<dbReference type="Pfam" id="PF02518">
    <property type="entry name" value="HATPase_c"/>
    <property type="match status" value="1"/>
</dbReference>
<dbReference type="InterPro" id="IPR000014">
    <property type="entry name" value="PAS"/>
</dbReference>
<feature type="domain" description="Histidine kinase" evidence="4">
    <location>
        <begin position="212"/>
        <end position="460"/>
    </location>
</feature>
<sequence length="462" mass="49601">MSTPPSLRDKVGAVPEVALELGHLQEQVWVEVIQKMEQVYSDLIRYEIGLEEKNARLEEAQAFITSVLSSMSDVLIVCGLDGHVQQVNQAVLEMTGLEAGALVGRPLEDLLSDGSRGTLAEFSTRPSTAVLRECEVRLLCADGGASDVVAMNCSLRLDHRGRPEGTVLIGRPVGELRRAYAGLAQAHADLKQAQQTLIQQEKMASLGRLVAGVAHELNNPISFVNGNVHTLKKYMARISQYLDAVGRDDPQTCAALRRTLRLDAILADVPELIEGTLEGAERVTDIVRSLRRLSFAQPGASEVFDLAEVVQTALQWTLKGTLKGTAVMPSLHLDLGGGLLVRGQAGQMHQVMTNLIHNALDALEGCVDPILDIVGGHVDDPGLSPPCRVRVTVRDNGAGIQPEHLLRVFDPFFTTKPVGRGTGLGLWISYGLVRDFGGSLTVGNDAAGGAVFTIDLPAVNNT</sequence>